<organism evidence="7 8">
    <name type="scientific">Streptomyces avermitilis</name>
    <dbReference type="NCBI Taxonomy" id="33903"/>
    <lineage>
        <taxon>Bacteria</taxon>
        <taxon>Bacillati</taxon>
        <taxon>Actinomycetota</taxon>
        <taxon>Actinomycetes</taxon>
        <taxon>Kitasatosporales</taxon>
        <taxon>Streptomycetaceae</taxon>
        <taxon>Streptomyces</taxon>
    </lineage>
</organism>
<protein>
    <recommendedName>
        <fullName evidence="6">RNA polymerase sigma factor 70 region 4 type 2 domain-containing protein</fullName>
    </recommendedName>
</protein>
<dbReference type="Proteomes" id="UP000299211">
    <property type="component" value="Unassembled WGS sequence"/>
</dbReference>
<evidence type="ECO:0000313" key="8">
    <source>
        <dbReference type="Proteomes" id="UP000299211"/>
    </source>
</evidence>
<dbReference type="InterPro" id="IPR013324">
    <property type="entry name" value="RNA_pol_sigma_r3/r4-like"/>
</dbReference>
<comment type="caution">
    <text evidence="7">The sequence shown here is derived from an EMBL/GenBank/DDBJ whole genome shotgun (WGS) entry which is preliminary data.</text>
</comment>
<keyword evidence="2" id="KW-0805">Transcription regulation</keyword>
<accession>A0A4D4N4F7</accession>
<feature type="domain" description="RNA polymerase sigma factor 70 region 4 type 2" evidence="6">
    <location>
        <begin position="128"/>
        <end position="179"/>
    </location>
</feature>
<dbReference type="Gene3D" id="1.10.1740.10">
    <property type="match status" value="1"/>
</dbReference>
<dbReference type="InterPro" id="IPR039425">
    <property type="entry name" value="RNA_pol_sigma-70-like"/>
</dbReference>
<dbReference type="GO" id="GO:0003677">
    <property type="term" value="F:DNA binding"/>
    <property type="evidence" value="ECO:0007669"/>
    <property type="project" value="UniProtKB-KW"/>
</dbReference>
<dbReference type="GO" id="GO:0006352">
    <property type="term" value="P:DNA-templated transcription initiation"/>
    <property type="evidence" value="ECO:0007669"/>
    <property type="project" value="InterPro"/>
</dbReference>
<keyword evidence="5" id="KW-0804">Transcription</keyword>
<evidence type="ECO:0000256" key="1">
    <source>
        <dbReference type="ARBA" id="ARBA00010641"/>
    </source>
</evidence>
<dbReference type="InterPro" id="IPR013325">
    <property type="entry name" value="RNA_pol_sigma_r2"/>
</dbReference>
<keyword evidence="3" id="KW-0731">Sigma factor</keyword>
<proteinExistence type="inferred from homology"/>
<dbReference type="PANTHER" id="PTHR43133:SF8">
    <property type="entry name" value="RNA POLYMERASE SIGMA FACTOR HI_1459-RELATED"/>
    <property type="match status" value="1"/>
</dbReference>
<dbReference type="NCBIfam" id="TIGR02937">
    <property type="entry name" value="sigma70-ECF"/>
    <property type="match status" value="1"/>
</dbReference>
<reference evidence="7 8" key="1">
    <citation type="submission" date="2019-04" db="EMBL/GenBank/DDBJ databases">
        <title>Draft genome sequences of Streptomyces avermitilis ATCC 31267.</title>
        <authorList>
            <person name="Komaki H."/>
            <person name="Tamura T."/>
            <person name="Hosoyama A."/>
        </authorList>
    </citation>
    <scope>NUCLEOTIDE SEQUENCE [LARGE SCALE GENOMIC DNA]</scope>
    <source>
        <strain evidence="7 8">ATCC 31267</strain>
    </source>
</reference>
<dbReference type="STRING" id="33903.AQJ43_11525"/>
<keyword evidence="4" id="KW-0238">DNA-binding</keyword>
<dbReference type="SUPFAM" id="SSF88659">
    <property type="entry name" value="Sigma3 and sigma4 domains of RNA polymerase sigma factors"/>
    <property type="match status" value="1"/>
</dbReference>
<evidence type="ECO:0000256" key="2">
    <source>
        <dbReference type="ARBA" id="ARBA00023015"/>
    </source>
</evidence>
<evidence type="ECO:0000259" key="6">
    <source>
        <dbReference type="Pfam" id="PF08281"/>
    </source>
</evidence>
<name>A0A4D4N4F7_STRAX</name>
<dbReference type="SUPFAM" id="SSF88946">
    <property type="entry name" value="Sigma2 domain of RNA polymerase sigma factors"/>
    <property type="match status" value="1"/>
</dbReference>
<gene>
    <name evidence="7" type="ORF">SAV31267_087480</name>
</gene>
<evidence type="ECO:0000256" key="3">
    <source>
        <dbReference type="ARBA" id="ARBA00023082"/>
    </source>
</evidence>
<dbReference type="PANTHER" id="PTHR43133">
    <property type="entry name" value="RNA POLYMERASE ECF-TYPE SIGMA FACTO"/>
    <property type="match status" value="1"/>
</dbReference>
<dbReference type="AlphaFoldDB" id="A0A4D4N4F7"/>
<dbReference type="InterPro" id="IPR014284">
    <property type="entry name" value="RNA_pol_sigma-70_dom"/>
</dbReference>
<dbReference type="Pfam" id="PF08281">
    <property type="entry name" value="Sigma70_r4_2"/>
    <property type="match status" value="1"/>
</dbReference>
<evidence type="ECO:0000313" key="7">
    <source>
        <dbReference type="EMBL" id="GDY79263.1"/>
    </source>
</evidence>
<evidence type="ECO:0000256" key="4">
    <source>
        <dbReference type="ARBA" id="ARBA00023125"/>
    </source>
</evidence>
<dbReference type="EMBL" id="BJHY01000001">
    <property type="protein sequence ID" value="GDY79263.1"/>
    <property type="molecule type" value="Genomic_DNA"/>
</dbReference>
<comment type="similarity">
    <text evidence="1">Belongs to the sigma-70 factor family. ECF subfamily.</text>
</comment>
<dbReference type="InterPro" id="IPR013249">
    <property type="entry name" value="RNA_pol_sigma70_r4_t2"/>
</dbReference>
<evidence type="ECO:0000256" key="5">
    <source>
        <dbReference type="ARBA" id="ARBA00023163"/>
    </source>
</evidence>
<dbReference type="GO" id="GO:0016987">
    <property type="term" value="F:sigma factor activity"/>
    <property type="evidence" value="ECO:0007669"/>
    <property type="project" value="UniProtKB-KW"/>
</dbReference>
<sequence length="233" mass="26567">MLVIRAGVRTVGDTPRTDRANNADVEREFQVFYAAHYAQLVAQGTMLSDSLQEAEDAAQEACMAAMAKWDTIRSPYHWTKKAMSRKLVRDRQMRRARWYRRLLPQSPPDLEIPVPPRSSVDERMRALDVLAALRQLPPRQRQVMILLAECELDHQEIAELLGTTPNNVGVNVHHARRKLRLLLGQGSEPVPTGDSLDSVRRDDPLYALIHSTAVWLRQGIHAKQRADRKEGNR</sequence>
<dbReference type="Gene3D" id="1.10.10.10">
    <property type="entry name" value="Winged helix-like DNA-binding domain superfamily/Winged helix DNA-binding domain"/>
    <property type="match status" value="1"/>
</dbReference>
<dbReference type="InterPro" id="IPR036388">
    <property type="entry name" value="WH-like_DNA-bd_sf"/>
</dbReference>
<dbReference type="CDD" id="cd06171">
    <property type="entry name" value="Sigma70_r4"/>
    <property type="match status" value="1"/>
</dbReference>